<feature type="compositionally biased region" description="Low complexity" evidence="1">
    <location>
        <begin position="1"/>
        <end position="15"/>
    </location>
</feature>
<protein>
    <submittedName>
        <fullName evidence="2">Cysteine dioxygenase</fullName>
    </submittedName>
</protein>
<keyword evidence="2" id="KW-0560">Oxidoreductase</keyword>
<dbReference type="EMBL" id="JAAGMN010007454">
    <property type="protein sequence ID" value="NEE18634.1"/>
    <property type="molecule type" value="Genomic_DNA"/>
</dbReference>
<keyword evidence="2" id="KW-0223">Dioxygenase</keyword>
<sequence length="54" mass="5379">MPTAAAVPSPSAPVTGGPATSSTAPTVAELMDFVRSTARDEALIASLPLDPEGR</sequence>
<organism evidence="2">
    <name type="scientific">Streptomyces sp. SID7499</name>
    <dbReference type="NCBI Taxonomy" id="2706086"/>
    <lineage>
        <taxon>Bacteria</taxon>
        <taxon>Bacillati</taxon>
        <taxon>Actinomycetota</taxon>
        <taxon>Actinomycetes</taxon>
        <taxon>Kitasatosporales</taxon>
        <taxon>Streptomycetaceae</taxon>
        <taxon>Streptomyces</taxon>
    </lineage>
</organism>
<proteinExistence type="predicted"/>
<accession>A0A6G3XLU5</accession>
<feature type="region of interest" description="Disordered" evidence="1">
    <location>
        <begin position="1"/>
        <end position="24"/>
    </location>
</feature>
<comment type="caution">
    <text evidence="2">The sequence shown here is derived from an EMBL/GenBank/DDBJ whole genome shotgun (WGS) entry which is preliminary data.</text>
</comment>
<name>A0A6G3XLU5_9ACTN</name>
<reference evidence="2" key="1">
    <citation type="submission" date="2020-01" db="EMBL/GenBank/DDBJ databases">
        <title>Insect and environment-associated Actinomycetes.</title>
        <authorList>
            <person name="Currrie C."/>
            <person name="Chevrette M."/>
            <person name="Carlson C."/>
            <person name="Stubbendieck R."/>
            <person name="Wendt-Pienkowski E."/>
        </authorList>
    </citation>
    <scope>NUCLEOTIDE SEQUENCE</scope>
    <source>
        <strain evidence="2">SID7499</strain>
    </source>
</reference>
<evidence type="ECO:0000256" key="1">
    <source>
        <dbReference type="SAM" id="MobiDB-lite"/>
    </source>
</evidence>
<evidence type="ECO:0000313" key="2">
    <source>
        <dbReference type="EMBL" id="NEE18634.1"/>
    </source>
</evidence>
<gene>
    <name evidence="2" type="ORF">G3M58_70705</name>
</gene>
<dbReference type="GO" id="GO:0051213">
    <property type="term" value="F:dioxygenase activity"/>
    <property type="evidence" value="ECO:0007669"/>
    <property type="project" value="UniProtKB-KW"/>
</dbReference>
<dbReference type="AlphaFoldDB" id="A0A6G3XLU5"/>
<feature type="non-terminal residue" evidence="2">
    <location>
        <position position="54"/>
    </location>
</feature>